<name>E5R508_LEPMJ</name>
<dbReference type="VEuPathDB" id="FungiDB:LEMA_uP049870.1"/>
<reference evidence="2" key="1">
    <citation type="journal article" date="2011" name="Nat. Commun.">
        <title>Effector diversification within compartments of the Leptosphaeria maculans genome affected by Repeat-Induced Point mutations.</title>
        <authorList>
            <person name="Rouxel T."/>
            <person name="Grandaubert J."/>
            <person name="Hane J.K."/>
            <person name="Hoede C."/>
            <person name="van de Wouw A.P."/>
            <person name="Couloux A."/>
            <person name="Dominguez V."/>
            <person name="Anthouard V."/>
            <person name="Bally P."/>
            <person name="Bourras S."/>
            <person name="Cozijnsen A.J."/>
            <person name="Ciuffetti L.M."/>
            <person name="Degrave A."/>
            <person name="Dilmaghani A."/>
            <person name="Duret L."/>
            <person name="Fudal I."/>
            <person name="Goodwin S.B."/>
            <person name="Gout L."/>
            <person name="Glaser N."/>
            <person name="Linglin J."/>
            <person name="Kema G.H.J."/>
            <person name="Lapalu N."/>
            <person name="Lawrence C.B."/>
            <person name="May K."/>
            <person name="Meyer M."/>
            <person name="Ollivier B."/>
            <person name="Poulain J."/>
            <person name="Schoch C.L."/>
            <person name="Simon A."/>
            <person name="Spatafora J.W."/>
            <person name="Stachowiak A."/>
            <person name="Turgeon B.G."/>
            <person name="Tyler B.M."/>
            <person name="Vincent D."/>
            <person name="Weissenbach J."/>
            <person name="Amselem J."/>
            <person name="Quesneville H."/>
            <person name="Oliver R.P."/>
            <person name="Wincker P."/>
            <person name="Balesdent M.-H."/>
            <person name="Howlett B.J."/>
        </authorList>
    </citation>
    <scope>NUCLEOTIDE SEQUENCE [LARGE SCALE GENOMIC DNA]</scope>
    <source>
        <strain evidence="2">JN3 / isolate v23.1.3 / race Av1-4-5-6-7-8</strain>
    </source>
</reference>
<dbReference type="EMBL" id="FP929083">
    <property type="protein sequence ID" value="CBX92281.1"/>
    <property type="molecule type" value="Genomic_DNA"/>
</dbReference>
<dbReference type="AlphaFoldDB" id="E5R508"/>
<keyword evidence="2" id="KW-1185">Reference proteome</keyword>
<organism evidence="2">
    <name type="scientific">Leptosphaeria maculans (strain JN3 / isolate v23.1.3 / race Av1-4-5-6-7-8)</name>
    <name type="common">Blackleg fungus</name>
    <name type="synonym">Phoma lingam</name>
    <dbReference type="NCBI Taxonomy" id="985895"/>
    <lineage>
        <taxon>Eukaryota</taxon>
        <taxon>Fungi</taxon>
        <taxon>Dikarya</taxon>
        <taxon>Ascomycota</taxon>
        <taxon>Pezizomycotina</taxon>
        <taxon>Dothideomycetes</taxon>
        <taxon>Pleosporomycetidae</taxon>
        <taxon>Pleosporales</taxon>
        <taxon>Pleosporineae</taxon>
        <taxon>Leptosphaeriaceae</taxon>
        <taxon>Plenodomus</taxon>
        <taxon>Plenodomus lingam/Leptosphaeria maculans species complex</taxon>
    </lineage>
</organism>
<dbReference type="HOGENOM" id="CLU_2776376_0_0_1"/>
<evidence type="ECO:0000313" key="1">
    <source>
        <dbReference type="EMBL" id="CBX92281.1"/>
    </source>
</evidence>
<protein>
    <submittedName>
        <fullName evidence="1">Predicted protein</fullName>
    </submittedName>
</protein>
<evidence type="ECO:0000313" key="2">
    <source>
        <dbReference type="Proteomes" id="UP000002668"/>
    </source>
</evidence>
<dbReference type="InParanoid" id="E5R508"/>
<dbReference type="Proteomes" id="UP000002668">
    <property type="component" value="Genome"/>
</dbReference>
<sequence>MGPPPRFLVAVLNKFTYYQKANRTGNFKKCDYHEHRDGKGRYSCPLAQRGGTGRLPLLNREGAKTELGH</sequence>
<accession>E5R508</accession>
<proteinExistence type="predicted"/>
<gene>
    <name evidence="1" type="ORF">LEMA_uP049870.1</name>
</gene>